<name>A0A166TTS6_9AGAM</name>
<dbReference type="AlphaFoldDB" id="A0A166TTS6"/>
<evidence type="ECO:0000313" key="2">
    <source>
        <dbReference type="EMBL" id="KZP30976.1"/>
    </source>
</evidence>
<reference evidence="2" key="1">
    <citation type="journal article" date="2016" name="Mol. Biol. Evol.">
        <title>Comparative Genomics of Early-Diverging Mushroom-Forming Fungi Provides Insights into the Origins of Lignocellulose Decay Capabilities.</title>
        <authorList>
            <person name="Nagy L.G."/>
            <person name="Riley R."/>
            <person name="Tritt A."/>
            <person name="Adam C."/>
            <person name="Daum C."/>
            <person name="Floudas D."/>
            <person name="Sun H."/>
            <person name="Yadav J.S."/>
            <person name="Pangilinan J."/>
            <person name="Larsson K.H."/>
            <person name="Matsuura K."/>
            <person name="Barry K."/>
            <person name="Labutti K."/>
            <person name="Kuo R."/>
            <person name="Ohm R.A."/>
            <person name="Bhattacharya S.S."/>
            <person name="Shirouzu T."/>
            <person name="Yoshinaga Y."/>
            <person name="Martin F.M."/>
            <person name="Grigoriev I.V."/>
            <person name="Hibbett D.S."/>
        </authorList>
    </citation>
    <scope>NUCLEOTIDE SEQUENCE [LARGE SCALE GENOMIC DNA]</scope>
    <source>
        <strain evidence="2">CBS 109695</strain>
    </source>
</reference>
<gene>
    <name evidence="2" type="ORF">FIBSPDRAFT_883680</name>
</gene>
<organism evidence="2">
    <name type="scientific">Athelia psychrophila</name>
    <dbReference type="NCBI Taxonomy" id="1759441"/>
    <lineage>
        <taxon>Eukaryota</taxon>
        <taxon>Fungi</taxon>
        <taxon>Dikarya</taxon>
        <taxon>Basidiomycota</taxon>
        <taxon>Agaricomycotina</taxon>
        <taxon>Agaricomycetes</taxon>
        <taxon>Agaricomycetidae</taxon>
        <taxon>Atheliales</taxon>
        <taxon>Atheliaceae</taxon>
        <taxon>Athelia</taxon>
    </lineage>
</organism>
<proteinExistence type="predicted"/>
<protein>
    <submittedName>
        <fullName evidence="2">Uncharacterized protein</fullName>
    </submittedName>
</protein>
<dbReference type="EMBL" id="KV417491">
    <property type="protein sequence ID" value="KZP30976.1"/>
    <property type="molecule type" value="Genomic_DNA"/>
</dbReference>
<dbReference type="OrthoDB" id="2663472at2759"/>
<accession>A0A166TTS6</accession>
<evidence type="ECO:0000256" key="1">
    <source>
        <dbReference type="SAM" id="MobiDB-lite"/>
    </source>
</evidence>
<sequence length="211" mass="24150">MGRTAKYTTPKEKRQAISANSPRYAHTNKGRDTRNTTQWASYHRRTSRKGPSDTSTHPLSQDLLNYTLEPLPSSNLFVSTLHDDGTVDESELDHWDLPPPYTRSQTLSSSAYTINLVDVVHGQNLRHHRREGRVRMEVYRSRQSLKGACQAILAMEKGEIDRYTSVLKDIEENVESDMLYVGGMMAKVFLLWYEPPYRTKIDFGLGMCDHG</sequence>
<feature type="region of interest" description="Disordered" evidence="1">
    <location>
        <begin position="1"/>
        <end position="60"/>
    </location>
</feature>